<dbReference type="AlphaFoldDB" id="A0A6L6IX97"/>
<dbReference type="InterPro" id="IPR005119">
    <property type="entry name" value="LysR_subst-bd"/>
</dbReference>
<dbReference type="PROSITE" id="PS50931">
    <property type="entry name" value="HTH_LYSR"/>
    <property type="match status" value="1"/>
</dbReference>
<dbReference type="InterPro" id="IPR036388">
    <property type="entry name" value="WH-like_DNA-bd_sf"/>
</dbReference>
<keyword evidence="2" id="KW-0805">Transcription regulation</keyword>
<dbReference type="CDD" id="cd08427">
    <property type="entry name" value="PBP2_LTTR_like_2"/>
    <property type="match status" value="1"/>
</dbReference>
<evidence type="ECO:0000313" key="6">
    <source>
        <dbReference type="EMBL" id="MTH64251.1"/>
    </source>
</evidence>
<dbReference type="RefSeq" id="WP_155044115.1">
    <property type="nucleotide sequence ID" value="NZ_WMIH01000006.1"/>
</dbReference>
<feature type="domain" description="HTH lysR-type" evidence="5">
    <location>
        <begin position="1"/>
        <end position="58"/>
    </location>
</feature>
<accession>A0A6L6IX97</accession>
<dbReference type="Gene3D" id="1.10.10.10">
    <property type="entry name" value="Winged helix-like DNA-binding domain superfamily/Winged helix DNA-binding domain"/>
    <property type="match status" value="1"/>
</dbReference>
<keyword evidence="3" id="KW-0238">DNA-binding</keyword>
<evidence type="ECO:0000256" key="2">
    <source>
        <dbReference type="ARBA" id="ARBA00023015"/>
    </source>
</evidence>
<evidence type="ECO:0000313" key="7">
    <source>
        <dbReference type="Proteomes" id="UP000478740"/>
    </source>
</evidence>
<keyword evidence="7" id="KW-1185">Reference proteome</keyword>
<evidence type="ECO:0000256" key="3">
    <source>
        <dbReference type="ARBA" id="ARBA00023125"/>
    </source>
</evidence>
<dbReference type="EMBL" id="WMII01000006">
    <property type="protein sequence ID" value="MTH64251.1"/>
    <property type="molecule type" value="Genomic_DNA"/>
</dbReference>
<dbReference type="PANTHER" id="PTHR30126">
    <property type="entry name" value="HTH-TYPE TRANSCRIPTIONAL REGULATOR"/>
    <property type="match status" value="1"/>
</dbReference>
<dbReference type="GO" id="GO:0003700">
    <property type="term" value="F:DNA-binding transcription factor activity"/>
    <property type="evidence" value="ECO:0007669"/>
    <property type="project" value="InterPro"/>
</dbReference>
<name>A0A6L6IX97_9RHOB</name>
<dbReference type="Pfam" id="PF03466">
    <property type="entry name" value="LysR_substrate"/>
    <property type="match status" value="1"/>
</dbReference>
<dbReference type="InterPro" id="IPR036390">
    <property type="entry name" value="WH_DNA-bd_sf"/>
</dbReference>
<sequence>MDTRFLETFLTVADCGSIAEAARRLNLTPAALAQRIKVLEQDLGLQLLRRSGRRVQPTDAGLRVIDHARGLVEKVRDLRAITGDGSPGGQLRIGGTATALTGLIPGIIAELGARHPAIDYFLQPGSSADLYHRVISAELDAAIIVRPQFAIAKSVNWMTLRDEPMVLIASRHHGDADAGALLRSQRFIRYDRAQWGGQIVDRYLRDRRIAVREWLELDALDAIAALVDRGLGVAIVPDWAPPWPQGLDLRKLPLPGAEARQIGVLWQGAGARQPAISAFVAACAATTT</sequence>
<dbReference type="FunFam" id="1.10.10.10:FF:000001">
    <property type="entry name" value="LysR family transcriptional regulator"/>
    <property type="match status" value="1"/>
</dbReference>
<dbReference type="SUPFAM" id="SSF46785">
    <property type="entry name" value="Winged helix' DNA-binding domain"/>
    <property type="match status" value="1"/>
</dbReference>
<comment type="caution">
    <text evidence="6">The sequence shown here is derived from an EMBL/GenBank/DDBJ whole genome shotgun (WGS) entry which is preliminary data.</text>
</comment>
<gene>
    <name evidence="6" type="ORF">GL284_08205</name>
</gene>
<keyword evidence="4" id="KW-0804">Transcription</keyword>
<dbReference type="InterPro" id="IPR000847">
    <property type="entry name" value="LysR_HTH_N"/>
</dbReference>
<dbReference type="Proteomes" id="UP000478740">
    <property type="component" value="Unassembled WGS sequence"/>
</dbReference>
<organism evidence="6 7">
    <name type="scientific">Paracoccus shanxieyensis</name>
    <dbReference type="NCBI Taxonomy" id="2675752"/>
    <lineage>
        <taxon>Bacteria</taxon>
        <taxon>Pseudomonadati</taxon>
        <taxon>Pseudomonadota</taxon>
        <taxon>Alphaproteobacteria</taxon>
        <taxon>Rhodobacterales</taxon>
        <taxon>Paracoccaceae</taxon>
        <taxon>Paracoccus</taxon>
    </lineage>
</organism>
<dbReference type="Gene3D" id="3.40.190.290">
    <property type="match status" value="1"/>
</dbReference>
<evidence type="ECO:0000256" key="4">
    <source>
        <dbReference type="ARBA" id="ARBA00023163"/>
    </source>
</evidence>
<comment type="similarity">
    <text evidence="1">Belongs to the LysR transcriptional regulatory family.</text>
</comment>
<dbReference type="PANTHER" id="PTHR30126:SF94">
    <property type="entry name" value="LYSR FAMILY TRANSCRIPTIONAL REGULATOR"/>
    <property type="match status" value="1"/>
</dbReference>
<dbReference type="Pfam" id="PF00126">
    <property type="entry name" value="HTH_1"/>
    <property type="match status" value="1"/>
</dbReference>
<evidence type="ECO:0000256" key="1">
    <source>
        <dbReference type="ARBA" id="ARBA00009437"/>
    </source>
</evidence>
<dbReference type="GO" id="GO:0000976">
    <property type="term" value="F:transcription cis-regulatory region binding"/>
    <property type="evidence" value="ECO:0007669"/>
    <property type="project" value="TreeGrafter"/>
</dbReference>
<dbReference type="SUPFAM" id="SSF53850">
    <property type="entry name" value="Periplasmic binding protein-like II"/>
    <property type="match status" value="1"/>
</dbReference>
<protein>
    <submittedName>
        <fullName evidence="6">LysR family transcriptional regulator</fullName>
    </submittedName>
</protein>
<reference evidence="6 7" key="1">
    <citation type="submission" date="2019-11" db="EMBL/GenBank/DDBJ databases">
        <authorList>
            <person name="Dong K."/>
        </authorList>
    </citation>
    <scope>NUCLEOTIDE SEQUENCE [LARGE SCALE GENOMIC DNA]</scope>
    <source>
        <strain evidence="6 7">DK608</strain>
    </source>
</reference>
<proteinExistence type="inferred from homology"/>
<evidence type="ECO:0000259" key="5">
    <source>
        <dbReference type="PROSITE" id="PS50931"/>
    </source>
</evidence>